<evidence type="ECO:0000313" key="1">
    <source>
        <dbReference type="EMBL" id="VDP71831.1"/>
    </source>
</evidence>
<dbReference type="WBParaSite" id="ECPE_0000418501-mRNA-1">
    <property type="protein sequence ID" value="ECPE_0000418501-mRNA-1"/>
    <property type="gene ID" value="ECPE_0000418501"/>
</dbReference>
<dbReference type="AlphaFoldDB" id="A0A183AB42"/>
<dbReference type="Proteomes" id="UP000272942">
    <property type="component" value="Unassembled WGS sequence"/>
</dbReference>
<sequence length="101" mass="11104">MACCSGKTNTAAKSKIIIAIHGQYPSGDAASELQAITLYAELGTLLAMQIYTGINELKLDEFLMLSYFLCHAFPIYHSMMGKINLPSDIVQSLPIEKHLKL</sequence>
<reference evidence="1 2" key="2">
    <citation type="submission" date="2018-11" db="EMBL/GenBank/DDBJ databases">
        <authorList>
            <consortium name="Pathogen Informatics"/>
        </authorList>
    </citation>
    <scope>NUCLEOTIDE SEQUENCE [LARGE SCALE GENOMIC DNA]</scope>
    <source>
        <strain evidence="1 2">Egypt</strain>
    </source>
</reference>
<protein>
    <submittedName>
        <fullName evidence="3">Metacaspase-1-like</fullName>
    </submittedName>
</protein>
<evidence type="ECO:0000313" key="3">
    <source>
        <dbReference type="WBParaSite" id="ECPE_0000418501-mRNA-1"/>
    </source>
</evidence>
<proteinExistence type="predicted"/>
<evidence type="ECO:0000313" key="2">
    <source>
        <dbReference type="Proteomes" id="UP000272942"/>
    </source>
</evidence>
<organism evidence="3">
    <name type="scientific">Echinostoma caproni</name>
    <dbReference type="NCBI Taxonomy" id="27848"/>
    <lineage>
        <taxon>Eukaryota</taxon>
        <taxon>Metazoa</taxon>
        <taxon>Spiralia</taxon>
        <taxon>Lophotrochozoa</taxon>
        <taxon>Platyhelminthes</taxon>
        <taxon>Trematoda</taxon>
        <taxon>Digenea</taxon>
        <taxon>Plagiorchiida</taxon>
        <taxon>Echinostomata</taxon>
        <taxon>Echinostomatoidea</taxon>
        <taxon>Echinostomatidae</taxon>
        <taxon>Echinostoma</taxon>
    </lineage>
</organism>
<keyword evidence="2" id="KW-1185">Reference proteome</keyword>
<reference evidence="3" key="1">
    <citation type="submission" date="2016-06" db="UniProtKB">
        <authorList>
            <consortium name="WormBaseParasite"/>
        </authorList>
    </citation>
    <scope>IDENTIFICATION</scope>
</reference>
<dbReference type="EMBL" id="UZAN01041057">
    <property type="protein sequence ID" value="VDP71831.1"/>
    <property type="molecule type" value="Genomic_DNA"/>
</dbReference>
<gene>
    <name evidence="1" type="ORF">ECPE_LOCUS4177</name>
</gene>
<accession>A0A183AB42</accession>
<name>A0A183AB42_9TREM</name>